<name>A0ABS7DDE1_9GAMM</name>
<dbReference type="RefSeq" id="WP_219935732.1">
    <property type="nucleotide sequence ID" value="NZ_JAGFNY010000001.1"/>
</dbReference>
<proteinExistence type="predicted"/>
<dbReference type="EMBL" id="JAGFNY010000001">
    <property type="protein sequence ID" value="MBW7569320.1"/>
    <property type="molecule type" value="Genomic_DNA"/>
</dbReference>
<protein>
    <submittedName>
        <fullName evidence="1">Uncharacterized protein</fullName>
    </submittedName>
</protein>
<sequence>MSHNIASTLYYKKEQARNDLLSAIGLSEYSQSVLNWKKVSYSSTEALTDSSLQPVTSVSSHDSSKILSDKQRIDEVSDEIKRNIRMAMIANSIGALSMIGSDNDINDDGSDRTVSDDTILALRNNLLNAIDNEMMLQGNDAGKCYLQLVDCYTSVYNYMTSKLNGENGIDTVTLKQSEPAFVLAHDRYGDSTRADEIAQRNDVINPLFMPVGDFILSRK</sequence>
<comment type="caution">
    <text evidence="1">The sequence shown here is derived from an EMBL/GenBank/DDBJ whole genome shotgun (WGS) entry which is preliminary data.</text>
</comment>
<reference evidence="1 2" key="1">
    <citation type="submission" date="2021-03" db="EMBL/GenBank/DDBJ databases">
        <title>Succinivibrio sp. nov. isolated from feces of cow.</title>
        <authorList>
            <person name="Choi J.-Y."/>
        </authorList>
    </citation>
    <scope>NUCLEOTIDE SEQUENCE [LARGE SCALE GENOMIC DNA]</scope>
    <source>
        <strain evidence="1 2">AGMB01872</strain>
    </source>
</reference>
<evidence type="ECO:0000313" key="2">
    <source>
        <dbReference type="Proteomes" id="UP000731465"/>
    </source>
</evidence>
<dbReference type="Proteomes" id="UP000731465">
    <property type="component" value="Unassembled WGS sequence"/>
</dbReference>
<organism evidence="1 2">
    <name type="scientific">Succinivibrio faecicola</name>
    <dbReference type="NCBI Taxonomy" id="2820300"/>
    <lineage>
        <taxon>Bacteria</taxon>
        <taxon>Pseudomonadati</taxon>
        <taxon>Pseudomonadota</taxon>
        <taxon>Gammaproteobacteria</taxon>
        <taxon>Aeromonadales</taxon>
        <taxon>Succinivibrionaceae</taxon>
        <taxon>Succinivibrio</taxon>
    </lineage>
</organism>
<gene>
    <name evidence="1" type="ORF">J5V48_00220</name>
</gene>
<evidence type="ECO:0000313" key="1">
    <source>
        <dbReference type="EMBL" id="MBW7569320.1"/>
    </source>
</evidence>
<keyword evidence="2" id="KW-1185">Reference proteome</keyword>
<accession>A0ABS7DDE1</accession>